<organism evidence="1 2">
    <name type="scientific">Dreissena polymorpha</name>
    <name type="common">Zebra mussel</name>
    <name type="synonym">Mytilus polymorpha</name>
    <dbReference type="NCBI Taxonomy" id="45954"/>
    <lineage>
        <taxon>Eukaryota</taxon>
        <taxon>Metazoa</taxon>
        <taxon>Spiralia</taxon>
        <taxon>Lophotrochozoa</taxon>
        <taxon>Mollusca</taxon>
        <taxon>Bivalvia</taxon>
        <taxon>Autobranchia</taxon>
        <taxon>Heteroconchia</taxon>
        <taxon>Euheterodonta</taxon>
        <taxon>Imparidentia</taxon>
        <taxon>Neoheterodontei</taxon>
        <taxon>Myida</taxon>
        <taxon>Dreissenoidea</taxon>
        <taxon>Dreissenidae</taxon>
        <taxon>Dreissena</taxon>
    </lineage>
</organism>
<gene>
    <name evidence="1" type="ORF">DPMN_056111</name>
</gene>
<proteinExistence type="predicted"/>
<dbReference type="EMBL" id="JAIWYP010000012">
    <property type="protein sequence ID" value="KAH3730130.1"/>
    <property type="molecule type" value="Genomic_DNA"/>
</dbReference>
<keyword evidence="2" id="KW-1185">Reference proteome</keyword>
<protein>
    <submittedName>
        <fullName evidence="1">Uncharacterized protein</fullName>
    </submittedName>
</protein>
<dbReference type="AlphaFoldDB" id="A0A9D4CTV8"/>
<evidence type="ECO:0000313" key="2">
    <source>
        <dbReference type="Proteomes" id="UP000828390"/>
    </source>
</evidence>
<reference evidence="1" key="2">
    <citation type="submission" date="2020-11" db="EMBL/GenBank/DDBJ databases">
        <authorList>
            <person name="McCartney M.A."/>
            <person name="Auch B."/>
            <person name="Kono T."/>
            <person name="Mallez S."/>
            <person name="Becker A."/>
            <person name="Gohl D.M."/>
            <person name="Silverstein K.A.T."/>
            <person name="Koren S."/>
            <person name="Bechman K.B."/>
            <person name="Herman A."/>
            <person name="Abrahante J.E."/>
            <person name="Garbe J."/>
        </authorList>
    </citation>
    <scope>NUCLEOTIDE SEQUENCE</scope>
    <source>
        <strain evidence="1">Duluth1</strain>
        <tissue evidence="1">Whole animal</tissue>
    </source>
</reference>
<reference evidence="1" key="1">
    <citation type="journal article" date="2019" name="bioRxiv">
        <title>The Genome of the Zebra Mussel, Dreissena polymorpha: A Resource for Invasive Species Research.</title>
        <authorList>
            <person name="McCartney M.A."/>
            <person name="Auch B."/>
            <person name="Kono T."/>
            <person name="Mallez S."/>
            <person name="Zhang Y."/>
            <person name="Obille A."/>
            <person name="Becker A."/>
            <person name="Abrahante J.E."/>
            <person name="Garbe J."/>
            <person name="Badalamenti J.P."/>
            <person name="Herman A."/>
            <person name="Mangelson H."/>
            <person name="Liachko I."/>
            <person name="Sullivan S."/>
            <person name="Sone E.D."/>
            <person name="Koren S."/>
            <person name="Silverstein K.A.T."/>
            <person name="Beckman K.B."/>
            <person name="Gohl D.M."/>
        </authorList>
    </citation>
    <scope>NUCLEOTIDE SEQUENCE</scope>
    <source>
        <strain evidence="1">Duluth1</strain>
        <tissue evidence="1">Whole animal</tissue>
    </source>
</reference>
<name>A0A9D4CTV8_DREPO</name>
<comment type="caution">
    <text evidence="1">The sequence shown here is derived from an EMBL/GenBank/DDBJ whole genome shotgun (WGS) entry which is preliminary data.</text>
</comment>
<accession>A0A9D4CTV8</accession>
<sequence>MSQQNVTVVYPMLQPSTPVQSMASNRAPSLTSSSMRSTLLLTTSSEPKQVLKVFPPLPTNHKTSDAGVKIVSVSGSTGSVTASPVTPNTNAKFIC</sequence>
<evidence type="ECO:0000313" key="1">
    <source>
        <dbReference type="EMBL" id="KAH3730130.1"/>
    </source>
</evidence>
<dbReference type="Proteomes" id="UP000828390">
    <property type="component" value="Unassembled WGS sequence"/>
</dbReference>